<keyword evidence="11" id="KW-1185">Reference proteome</keyword>
<dbReference type="SUPFAM" id="SSF55874">
    <property type="entry name" value="ATPase domain of HSP90 chaperone/DNA topoisomerase II/histidine kinase"/>
    <property type="match status" value="1"/>
</dbReference>
<dbReference type="AlphaFoldDB" id="A0A8J8GNF3"/>
<dbReference type="Proteomes" id="UP000728647">
    <property type="component" value="Unassembled WGS sequence"/>
</dbReference>
<evidence type="ECO:0000313" key="9">
    <source>
        <dbReference type="EMBL" id="NUC71836.1"/>
    </source>
</evidence>
<dbReference type="CDD" id="cd00082">
    <property type="entry name" value="HisKA"/>
    <property type="match status" value="1"/>
</dbReference>
<dbReference type="RefSeq" id="WP_174679811.1">
    <property type="nucleotide sequence ID" value="NZ_JABUQZ010000001.1"/>
</dbReference>
<dbReference type="EMBL" id="JABURA010000001">
    <property type="protein sequence ID" value="NUB92340.1"/>
    <property type="molecule type" value="Genomic_DNA"/>
</dbReference>
<evidence type="ECO:0000313" key="10">
    <source>
        <dbReference type="Proteomes" id="UP000728647"/>
    </source>
</evidence>
<feature type="domain" description="Histidine kinase" evidence="7">
    <location>
        <begin position="278"/>
        <end position="491"/>
    </location>
</feature>
<dbReference type="PANTHER" id="PTHR43304">
    <property type="entry name" value="PHYTOCHROME-LIKE PROTEIN CPH1"/>
    <property type="match status" value="1"/>
</dbReference>
<dbReference type="Gene3D" id="1.10.287.130">
    <property type="match status" value="1"/>
</dbReference>
<evidence type="ECO:0000256" key="4">
    <source>
        <dbReference type="ARBA" id="ARBA00022679"/>
    </source>
</evidence>
<sequence>MCSFGHDEQTAVDVRSGESSGPLGLESGLDALRSSPEFRGPVESLGEHEPNEHLAVIYEDRDEQLAAVVPFVRQGLERGERCMYVVNENTEAEMTAAMEDGGIDVDAATESGALTFHTIGDTYLRTGRFDPDDMLECYRNAIEAARDDYAGLRISAETTWIVDEGTSLERFMEYESRVNDLFDGEDCIALCQYDRNVIPAEILCDVVRTHPHLVYDGAVCHNFYYIPPEEFFGPDRPDREVDRMLGTLYERTTAKVERDETIEALEESNEQLQRFAYIASHDLQEPLRMVSSYLQLLERNYRDDLDADAREYIDFAVGGADRMREMIDGLLEFSRIETGETSLEPVDCEAVVETVVTDHQVQIEESEATVEIGTLPTVRGDRTQLEQLFSNLIGNAIKYRGDSSPRIEIDATKCGPEWRLAVADDGIGIDPDYHDQIFDVFNRLHAIGEFPGTGIGLALCRRIVTNHGGEIGVDSEPGEGTTFTVTLPAAAPDA</sequence>
<evidence type="ECO:0000256" key="5">
    <source>
        <dbReference type="ARBA" id="ARBA00022777"/>
    </source>
</evidence>
<evidence type="ECO:0000256" key="6">
    <source>
        <dbReference type="SAM" id="MobiDB-lite"/>
    </source>
</evidence>
<gene>
    <name evidence="8" type="ORF">HT576_15080</name>
    <name evidence="9" type="ORF">HTZ84_05835</name>
</gene>
<keyword evidence="5" id="KW-0418">Kinase</keyword>
<dbReference type="Pfam" id="PF14417">
    <property type="entry name" value="MEDS"/>
    <property type="match status" value="1"/>
</dbReference>
<evidence type="ECO:0000259" key="7">
    <source>
        <dbReference type="PROSITE" id="PS50109"/>
    </source>
</evidence>
<dbReference type="EMBL" id="JABUQZ010000001">
    <property type="protein sequence ID" value="NUC71836.1"/>
    <property type="molecule type" value="Genomic_DNA"/>
</dbReference>
<feature type="compositionally biased region" description="Low complexity" evidence="6">
    <location>
        <begin position="17"/>
        <end position="29"/>
    </location>
</feature>
<dbReference type="Pfam" id="PF02518">
    <property type="entry name" value="HATPase_c"/>
    <property type="match status" value="1"/>
</dbReference>
<name>A0A8J8GNF3_9EURY</name>
<evidence type="ECO:0000256" key="3">
    <source>
        <dbReference type="ARBA" id="ARBA00022553"/>
    </source>
</evidence>
<dbReference type="OrthoDB" id="106630at2157"/>
<dbReference type="EC" id="2.7.13.3" evidence="2"/>
<dbReference type="InterPro" id="IPR004358">
    <property type="entry name" value="Sig_transdc_His_kin-like_C"/>
</dbReference>
<dbReference type="SUPFAM" id="SSF47384">
    <property type="entry name" value="Homodimeric domain of signal transducing histidine kinase"/>
    <property type="match status" value="1"/>
</dbReference>
<organism evidence="8 10">
    <name type="scientific">Haloterrigena gelatinilytica</name>
    <dbReference type="NCBI Taxonomy" id="2741724"/>
    <lineage>
        <taxon>Archaea</taxon>
        <taxon>Methanobacteriati</taxon>
        <taxon>Methanobacteriota</taxon>
        <taxon>Stenosarchaea group</taxon>
        <taxon>Halobacteria</taxon>
        <taxon>Halobacteriales</taxon>
        <taxon>Natrialbaceae</taxon>
        <taxon>Haloterrigena</taxon>
    </lineage>
</organism>
<evidence type="ECO:0000313" key="8">
    <source>
        <dbReference type="EMBL" id="NUB92340.1"/>
    </source>
</evidence>
<dbReference type="Proteomes" id="UP001016761">
    <property type="component" value="Unassembled WGS sequence"/>
</dbReference>
<dbReference type="InterPro" id="IPR036890">
    <property type="entry name" value="HATPase_C_sf"/>
</dbReference>
<dbReference type="InterPro" id="IPR036097">
    <property type="entry name" value="HisK_dim/P_sf"/>
</dbReference>
<evidence type="ECO:0000256" key="2">
    <source>
        <dbReference type="ARBA" id="ARBA00012438"/>
    </source>
</evidence>
<proteinExistence type="predicted"/>
<evidence type="ECO:0000313" key="11">
    <source>
        <dbReference type="Proteomes" id="UP001016761"/>
    </source>
</evidence>
<dbReference type="InterPro" id="IPR005467">
    <property type="entry name" value="His_kinase_dom"/>
</dbReference>
<dbReference type="SMART" id="SM00388">
    <property type="entry name" value="HisKA"/>
    <property type="match status" value="1"/>
</dbReference>
<accession>A0A8J8GNF3</accession>
<evidence type="ECO:0000256" key="1">
    <source>
        <dbReference type="ARBA" id="ARBA00000085"/>
    </source>
</evidence>
<dbReference type="InterPro" id="IPR025847">
    <property type="entry name" value="MEDS_domain"/>
</dbReference>
<keyword evidence="4" id="KW-0808">Transferase</keyword>
<dbReference type="GO" id="GO:0000155">
    <property type="term" value="F:phosphorelay sensor kinase activity"/>
    <property type="evidence" value="ECO:0007669"/>
    <property type="project" value="InterPro"/>
</dbReference>
<dbReference type="Gene3D" id="3.30.565.10">
    <property type="entry name" value="Histidine kinase-like ATPase, C-terminal domain"/>
    <property type="match status" value="1"/>
</dbReference>
<reference evidence="8 11" key="1">
    <citation type="submission" date="2020-06" db="EMBL/GenBank/DDBJ databases">
        <title>Haloterrigena sp. nov., an extremely halophilic archaeon isolated from a saline sediment.</title>
        <authorList>
            <person name="Liu B.-B."/>
        </authorList>
    </citation>
    <scope>NUCLEOTIDE SEQUENCE</scope>
    <source>
        <strain evidence="8">SYSU A121-1</strain>
        <strain evidence="9 11">SYSU A558-1</strain>
    </source>
</reference>
<dbReference type="InterPro" id="IPR003661">
    <property type="entry name" value="HisK_dim/P_dom"/>
</dbReference>
<dbReference type="PROSITE" id="PS50109">
    <property type="entry name" value="HIS_KIN"/>
    <property type="match status" value="1"/>
</dbReference>
<dbReference type="InterPro" id="IPR052162">
    <property type="entry name" value="Sensor_kinase/Photoreceptor"/>
</dbReference>
<comment type="catalytic activity">
    <reaction evidence="1">
        <text>ATP + protein L-histidine = ADP + protein N-phospho-L-histidine.</text>
        <dbReference type="EC" id="2.7.13.3"/>
    </reaction>
</comment>
<dbReference type="SMART" id="SM00387">
    <property type="entry name" value="HATPase_c"/>
    <property type="match status" value="1"/>
</dbReference>
<keyword evidence="3" id="KW-0597">Phosphoprotein</keyword>
<dbReference type="Pfam" id="PF00512">
    <property type="entry name" value="HisKA"/>
    <property type="match status" value="1"/>
</dbReference>
<dbReference type="InterPro" id="IPR003594">
    <property type="entry name" value="HATPase_dom"/>
</dbReference>
<dbReference type="PRINTS" id="PR00344">
    <property type="entry name" value="BCTRLSENSOR"/>
</dbReference>
<feature type="region of interest" description="Disordered" evidence="6">
    <location>
        <begin position="1"/>
        <end position="47"/>
    </location>
</feature>
<comment type="caution">
    <text evidence="8">The sequence shown here is derived from an EMBL/GenBank/DDBJ whole genome shotgun (WGS) entry which is preliminary data.</text>
</comment>
<dbReference type="PANTHER" id="PTHR43304:SF1">
    <property type="entry name" value="PAC DOMAIN-CONTAINING PROTEIN"/>
    <property type="match status" value="1"/>
</dbReference>
<protein>
    <recommendedName>
        <fullName evidence="2">histidine kinase</fullName>
        <ecNumber evidence="2">2.7.13.3</ecNumber>
    </recommendedName>
</protein>
<dbReference type="FunFam" id="3.30.565.10:FF:000006">
    <property type="entry name" value="Sensor histidine kinase WalK"/>
    <property type="match status" value="1"/>
</dbReference>